<dbReference type="Gene3D" id="3.40.250.10">
    <property type="entry name" value="Rhodanese-like domain"/>
    <property type="match status" value="2"/>
</dbReference>
<proteinExistence type="predicted"/>
<organism evidence="4 5">
    <name type="scientific">Arcobacter venerupis</name>
    <dbReference type="NCBI Taxonomy" id="1054033"/>
    <lineage>
        <taxon>Bacteria</taxon>
        <taxon>Pseudomonadati</taxon>
        <taxon>Campylobacterota</taxon>
        <taxon>Epsilonproteobacteria</taxon>
        <taxon>Campylobacterales</taxon>
        <taxon>Arcobacteraceae</taxon>
        <taxon>Arcobacter</taxon>
    </lineage>
</organism>
<dbReference type="PROSITE" id="PS50206">
    <property type="entry name" value="RHODANESE_3"/>
    <property type="match status" value="2"/>
</dbReference>
<dbReference type="EMBL" id="CP053840">
    <property type="protein sequence ID" value="QKF65596.1"/>
    <property type="molecule type" value="Genomic_DNA"/>
</dbReference>
<keyword evidence="2" id="KW-0732">Signal</keyword>
<keyword evidence="5" id="KW-1185">Reference proteome</keyword>
<evidence type="ECO:0000313" key="4">
    <source>
        <dbReference type="EMBL" id="QKF65596.1"/>
    </source>
</evidence>
<evidence type="ECO:0000256" key="1">
    <source>
        <dbReference type="ARBA" id="ARBA00022737"/>
    </source>
</evidence>
<dbReference type="CDD" id="cd01449">
    <property type="entry name" value="TST_Repeat_2"/>
    <property type="match status" value="1"/>
</dbReference>
<evidence type="ECO:0000313" key="5">
    <source>
        <dbReference type="Proteomes" id="UP000503482"/>
    </source>
</evidence>
<gene>
    <name evidence="4" type="ORF">AVENP_0014</name>
</gene>
<dbReference type="InterPro" id="IPR051126">
    <property type="entry name" value="Thiosulfate_sulfurtransferase"/>
</dbReference>
<reference evidence="4 5" key="1">
    <citation type="submission" date="2020-05" db="EMBL/GenBank/DDBJ databases">
        <title>Complete genome sequencing of Campylobacter and Arcobacter type strains.</title>
        <authorList>
            <person name="Miller W.G."/>
            <person name="Yee E."/>
        </authorList>
    </citation>
    <scope>NUCLEOTIDE SEQUENCE [LARGE SCALE GENOMIC DNA]</scope>
    <source>
        <strain evidence="4 5">LMG 26156</strain>
    </source>
</reference>
<dbReference type="Pfam" id="PF00581">
    <property type="entry name" value="Rhodanese"/>
    <property type="match status" value="2"/>
</dbReference>
<dbReference type="RefSeq" id="WP_128359791.1">
    <property type="nucleotide sequence ID" value="NZ_CP053840.1"/>
</dbReference>
<dbReference type="PANTHER" id="PTHR43855:SF1">
    <property type="entry name" value="THIOSULFATE SULFURTRANSFERASE"/>
    <property type="match status" value="1"/>
</dbReference>
<protein>
    <submittedName>
        <fullName evidence="4">3-mercaptopyruvate sulfurtransferase</fullName>
    </submittedName>
</protein>
<evidence type="ECO:0000256" key="2">
    <source>
        <dbReference type="SAM" id="SignalP"/>
    </source>
</evidence>
<keyword evidence="1" id="KW-0677">Repeat</keyword>
<feature type="chain" id="PRO_5042046187" evidence="2">
    <location>
        <begin position="21"/>
        <end position="286"/>
    </location>
</feature>
<dbReference type="SMART" id="SM00450">
    <property type="entry name" value="RHOD"/>
    <property type="match status" value="2"/>
</dbReference>
<feature type="domain" description="Rhodanese" evidence="3">
    <location>
        <begin position="170"/>
        <end position="281"/>
    </location>
</feature>
<dbReference type="PANTHER" id="PTHR43855">
    <property type="entry name" value="THIOSULFATE SULFURTRANSFERASE"/>
    <property type="match status" value="1"/>
</dbReference>
<feature type="domain" description="Rhodanese" evidence="3">
    <location>
        <begin position="33"/>
        <end position="140"/>
    </location>
</feature>
<accession>A0AAE7B5S2</accession>
<dbReference type="InterPro" id="IPR001763">
    <property type="entry name" value="Rhodanese-like_dom"/>
</dbReference>
<dbReference type="AlphaFoldDB" id="A0AAE7B5S2"/>
<dbReference type="Proteomes" id="UP000503482">
    <property type="component" value="Chromosome"/>
</dbReference>
<sequence length="286" mass="32657">MKRIVYVLLILLTFSFNLNAQNLRVELNELSKDLSTYKIIDSRVNSEYLDGHIKSALSFPSSLTYEHESIDGKITEPTKMQNIIKELGLNVDDKIVIYGDGSFFPASRLFWALEVYGFKNVKLLNASYLDWKDNDFPISKEVPKVEKSNYIVSIDNQKLATKFITQIATKSKSEIVVDARSYKSYIGEESAAKRFGHIPKAISLPASDNIKNDGFVSRLKDTNELKEIYKDLDKNKKIVLYCSIGKIASTNYFALRELGYDVTNYDASWKEWGNDFNLPIIEPSKK</sequence>
<dbReference type="KEGG" id="avp:AVENP_0014"/>
<dbReference type="InterPro" id="IPR036873">
    <property type="entry name" value="Rhodanese-like_dom_sf"/>
</dbReference>
<feature type="signal peptide" evidence="2">
    <location>
        <begin position="1"/>
        <end position="20"/>
    </location>
</feature>
<dbReference type="SUPFAM" id="SSF52821">
    <property type="entry name" value="Rhodanese/Cell cycle control phosphatase"/>
    <property type="match status" value="2"/>
</dbReference>
<evidence type="ECO:0000259" key="3">
    <source>
        <dbReference type="PROSITE" id="PS50206"/>
    </source>
</evidence>
<name>A0AAE7B5S2_9BACT</name>